<evidence type="ECO:0000313" key="7">
    <source>
        <dbReference type="EMBL" id="KAK8889275.1"/>
    </source>
</evidence>
<evidence type="ECO:0000256" key="2">
    <source>
        <dbReference type="ARBA" id="ARBA00007688"/>
    </source>
</evidence>
<dbReference type="InterPro" id="IPR009072">
    <property type="entry name" value="Histone-fold"/>
</dbReference>
<dbReference type="Proteomes" id="UP001470230">
    <property type="component" value="Unassembled WGS sequence"/>
</dbReference>
<dbReference type="Pfam" id="PF07571">
    <property type="entry name" value="TAF6_C"/>
    <property type="match status" value="1"/>
</dbReference>
<dbReference type="InterPro" id="IPR004823">
    <property type="entry name" value="TAF_TATA-bd_Histone-like_dom"/>
</dbReference>
<comment type="subcellular location">
    <subcellularLocation>
        <location evidence="1">Nucleus</location>
    </subcellularLocation>
</comment>
<sequence length="439" mass="50449">MSQATYATISTIAQSLGISHVKESIASKLAQDINRNILKIVSDSLQMMRTTKSKRLKAVHVNLALESNHLQPLFGYNETDRFQLINAGCVDAMDLLTYQDQQISVESLQKYENRPYPLDTNNDIVWLAVQGHHINREEEPESESYEQNYTEKSDTKQYIHQMVQRQRLESDFTMSSKHFITYELKLYNQTSRQLLMSGEINDREKMLQYLKKEKCLETLVPYYIQFAETEMLNVKNFEKLYIAISVPTALCQNDEISVDIYMHQFITIALSLLVGPKILPNNLVEQYIIRDYAADLLKIIIEKNLINYPRLEPTITKQLITILLDLKKTPSQKYGALAALEMLGLETISNFVLEILPTLISDQSIVKAAHSKNAEQVTRLYDKAVTTAGICLHNDTYKSTSTGRNPLNPKSRTRYRQIMDTFGSDLLTYYIDESALLFI</sequence>
<dbReference type="SUPFAM" id="SSF48431">
    <property type="entry name" value="Lipovitellin-phosvitin complex, superhelical domain"/>
    <property type="match status" value="1"/>
</dbReference>
<name>A0ABR2KDR3_9EUKA</name>
<proteinExistence type="inferred from homology"/>
<evidence type="ECO:0000313" key="8">
    <source>
        <dbReference type="Proteomes" id="UP001470230"/>
    </source>
</evidence>
<dbReference type="CDD" id="cd22917">
    <property type="entry name" value="HFD_TAF6-like"/>
    <property type="match status" value="1"/>
</dbReference>
<dbReference type="InterPro" id="IPR011442">
    <property type="entry name" value="TAF6_C"/>
</dbReference>
<protein>
    <recommendedName>
        <fullName evidence="6">TATA box binding protein associated factor (TAF) histone-like fold domain-containing protein</fullName>
    </recommendedName>
</protein>
<dbReference type="SUPFAM" id="SSF47113">
    <property type="entry name" value="Histone-fold"/>
    <property type="match status" value="1"/>
</dbReference>
<dbReference type="SMART" id="SM00803">
    <property type="entry name" value="TAF"/>
    <property type="match status" value="1"/>
</dbReference>
<evidence type="ECO:0000259" key="6">
    <source>
        <dbReference type="SMART" id="SM00803"/>
    </source>
</evidence>
<reference evidence="7 8" key="1">
    <citation type="submission" date="2024-04" db="EMBL/GenBank/DDBJ databases">
        <title>Tritrichomonas musculus Genome.</title>
        <authorList>
            <person name="Alves-Ferreira E."/>
            <person name="Grigg M."/>
            <person name="Lorenzi H."/>
            <person name="Galac M."/>
        </authorList>
    </citation>
    <scope>NUCLEOTIDE SEQUENCE [LARGE SCALE GENOMIC DNA]</scope>
    <source>
        <strain evidence="7 8">EAF2021</strain>
    </source>
</reference>
<dbReference type="InterPro" id="IPR046344">
    <property type="entry name" value="TAF6_C_sf"/>
</dbReference>
<dbReference type="InterPro" id="IPR037796">
    <property type="entry name" value="TAF6"/>
</dbReference>
<dbReference type="Gene3D" id="1.25.40.770">
    <property type="entry name" value="TAF6, C-terminal HEAT repeat domain"/>
    <property type="match status" value="1"/>
</dbReference>
<dbReference type="PANTHER" id="PTHR10221:SF9">
    <property type="entry name" value="TRANSCRIPTION INITIATION FACTOR TFIID SUBUNIT 6"/>
    <property type="match status" value="1"/>
</dbReference>
<dbReference type="Pfam" id="PF02969">
    <property type="entry name" value="TAF"/>
    <property type="match status" value="1"/>
</dbReference>
<dbReference type="InterPro" id="IPR011030">
    <property type="entry name" value="Lipovitellin_superhlx_dom"/>
</dbReference>
<keyword evidence="8" id="KW-1185">Reference proteome</keyword>
<keyword evidence="3" id="KW-0805">Transcription regulation</keyword>
<dbReference type="Gene3D" id="1.10.20.10">
    <property type="entry name" value="Histone, subunit A"/>
    <property type="match status" value="1"/>
</dbReference>
<keyword evidence="4" id="KW-0804">Transcription</keyword>
<evidence type="ECO:0000256" key="3">
    <source>
        <dbReference type="ARBA" id="ARBA00023015"/>
    </source>
</evidence>
<evidence type="ECO:0000256" key="1">
    <source>
        <dbReference type="ARBA" id="ARBA00004123"/>
    </source>
</evidence>
<organism evidence="7 8">
    <name type="scientific">Tritrichomonas musculus</name>
    <dbReference type="NCBI Taxonomy" id="1915356"/>
    <lineage>
        <taxon>Eukaryota</taxon>
        <taxon>Metamonada</taxon>
        <taxon>Parabasalia</taxon>
        <taxon>Tritrichomonadida</taxon>
        <taxon>Tritrichomonadidae</taxon>
        <taxon>Tritrichomonas</taxon>
    </lineage>
</organism>
<evidence type="ECO:0000256" key="5">
    <source>
        <dbReference type="ARBA" id="ARBA00023242"/>
    </source>
</evidence>
<evidence type="ECO:0000256" key="4">
    <source>
        <dbReference type="ARBA" id="ARBA00023163"/>
    </source>
</evidence>
<dbReference type="EMBL" id="JAPFFF010000005">
    <property type="protein sequence ID" value="KAK8889275.1"/>
    <property type="molecule type" value="Genomic_DNA"/>
</dbReference>
<gene>
    <name evidence="7" type="ORF">M9Y10_034021</name>
</gene>
<dbReference type="PANTHER" id="PTHR10221">
    <property type="entry name" value="TRANSCRIPTION INITIATION FACTOR TFIID SUBUNIT 6"/>
    <property type="match status" value="1"/>
</dbReference>
<comment type="similarity">
    <text evidence="2">Belongs to the TAF6 family.</text>
</comment>
<feature type="domain" description="TATA box binding protein associated factor (TAF) histone-like fold" evidence="6">
    <location>
        <begin position="2"/>
        <end position="66"/>
    </location>
</feature>
<dbReference type="CDD" id="cd08050">
    <property type="entry name" value="TAF6C"/>
    <property type="match status" value="1"/>
</dbReference>
<comment type="caution">
    <text evidence="7">The sequence shown here is derived from an EMBL/GenBank/DDBJ whole genome shotgun (WGS) entry which is preliminary data.</text>
</comment>
<keyword evidence="5" id="KW-0539">Nucleus</keyword>
<accession>A0ABR2KDR3</accession>